<sequence length="360" mass="39688">MLFLGAITRKPIDAIVGDLKAGQAPRYRGIAEFEFMSDSIGDMMRALQEKNAAIARYRDHLEALVAERTAELSRANEALRETNRELETTHEQLLHSEKMASVGQLAAGVAHEINNPVGFVNSNMAVLAEYLQSLLQLIETYERHAVPRPDDAAAAGVIEATRHRIDIDYLKSDAAALLAESRDGLDRVKRIVQDLKEFSHVGGKDWQRADVHRTLDSTLNVVWNELKYKAQVVKDYGELPEIECLPSELSQVFMNMLVNAGHAIAGNGVITIRTGREGEQVWVEFADTGGGIAPEHLPKIFDPFFTTKPVGQGTGLGLSLSYGIVRKHNGRIEVDSEVGRGTCFRIWLPIDQPQAGAVAQ</sequence>
<evidence type="ECO:0000256" key="4">
    <source>
        <dbReference type="SAM" id="Coils"/>
    </source>
</evidence>
<dbReference type="PROSITE" id="PS50109">
    <property type="entry name" value="HIS_KIN"/>
    <property type="match status" value="1"/>
</dbReference>
<evidence type="ECO:0000313" key="6">
    <source>
        <dbReference type="EMBL" id="QRJ65762.1"/>
    </source>
</evidence>
<dbReference type="PRINTS" id="PR00344">
    <property type="entry name" value="BCTRLSENSOR"/>
</dbReference>
<gene>
    <name evidence="6" type="ORF">IWH25_14965</name>
</gene>
<dbReference type="Proteomes" id="UP000663444">
    <property type="component" value="Chromosome"/>
</dbReference>
<dbReference type="Gene3D" id="3.30.565.10">
    <property type="entry name" value="Histidine kinase-like ATPase, C-terminal domain"/>
    <property type="match status" value="1"/>
</dbReference>
<dbReference type="EC" id="2.7.13.3" evidence="2"/>
<protein>
    <recommendedName>
        <fullName evidence="2">histidine kinase</fullName>
        <ecNumber evidence="2">2.7.13.3</ecNumber>
    </recommendedName>
</protein>
<evidence type="ECO:0000259" key="5">
    <source>
        <dbReference type="PROSITE" id="PS50109"/>
    </source>
</evidence>
<feature type="domain" description="Histidine kinase" evidence="5">
    <location>
        <begin position="108"/>
        <end position="352"/>
    </location>
</feature>
<dbReference type="GO" id="GO:0000155">
    <property type="term" value="F:phosphorelay sensor kinase activity"/>
    <property type="evidence" value="ECO:0007669"/>
    <property type="project" value="InterPro"/>
</dbReference>
<keyword evidence="7" id="KW-1185">Reference proteome</keyword>
<keyword evidence="4" id="KW-0175">Coiled coil</keyword>
<dbReference type="AlphaFoldDB" id="A0A974SSV9"/>
<evidence type="ECO:0000256" key="1">
    <source>
        <dbReference type="ARBA" id="ARBA00000085"/>
    </source>
</evidence>
<dbReference type="InterPro" id="IPR005467">
    <property type="entry name" value="His_kinase_dom"/>
</dbReference>
<dbReference type="InterPro" id="IPR004358">
    <property type="entry name" value="Sig_transdc_His_kin-like_C"/>
</dbReference>
<dbReference type="KEGG" id="ares:IWH25_14965"/>
<dbReference type="Pfam" id="PF02518">
    <property type="entry name" value="HATPase_c"/>
    <property type="match status" value="1"/>
</dbReference>
<dbReference type="PANTHER" id="PTHR43065">
    <property type="entry name" value="SENSOR HISTIDINE KINASE"/>
    <property type="match status" value="1"/>
</dbReference>
<dbReference type="CDD" id="cd00082">
    <property type="entry name" value="HisKA"/>
    <property type="match status" value="1"/>
</dbReference>
<name>A0A974SSV9_9RHOO</name>
<dbReference type="InterPro" id="IPR003661">
    <property type="entry name" value="HisK_dim/P_dom"/>
</dbReference>
<evidence type="ECO:0000256" key="2">
    <source>
        <dbReference type="ARBA" id="ARBA00012438"/>
    </source>
</evidence>
<keyword evidence="3" id="KW-0597">Phosphoprotein</keyword>
<proteinExistence type="predicted"/>
<organism evidence="6 7">
    <name type="scientific">Azospira restricta</name>
    <dbReference type="NCBI Taxonomy" id="404405"/>
    <lineage>
        <taxon>Bacteria</taxon>
        <taxon>Pseudomonadati</taxon>
        <taxon>Pseudomonadota</taxon>
        <taxon>Betaproteobacteria</taxon>
        <taxon>Rhodocyclales</taxon>
        <taxon>Rhodocyclaceae</taxon>
        <taxon>Azospira</taxon>
    </lineage>
</organism>
<dbReference type="SUPFAM" id="SSF55874">
    <property type="entry name" value="ATPase domain of HSP90 chaperone/DNA topoisomerase II/histidine kinase"/>
    <property type="match status" value="1"/>
</dbReference>
<dbReference type="SMART" id="SM00387">
    <property type="entry name" value="HATPase_c"/>
    <property type="match status" value="1"/>
</dbReference>
<reference evidence="6" key="1">
    <citation type="submission" date="2020-11" db="EMBL/GenBank/DDBJ databases">
        <title>Azospira restricta DSM 18626 genome sequence.</title>
        <authorList>
            <person name="Moe W.M."/>
        </authorList>
    </citation>
    <scope>NUCLEOTIDE SEQUENCE</scope>
    <source>
        <strain evidence="6">DSM 18626</strain>
    </source>
</reference>
<comment type="catalytic activity">
    <reaction evidence="1">
        <text>ATP + protein L-histidine = ADP + protein N-phospho-L-histidine.</text>
        <dbReference type="EC" id="2.7.13.3"/>
    </reaction>
</comment>
<dbReference type="Gene3D" id="1.10.287.130">
    <property type="match status" value="1"/>
</dbReference>
<evidence type="ECO:0000256" key="3">
    <source>
        <dbReference type="ARBA" id="ARBA00022553"/>
    </source>
</evidence>
<evidence type="ECO:0000313" key="7">
    <source>
        <dbReference type="Proteomes" id="UP000663444"/>
    </source>
</evidence>
<dbReference type="PANTHER" id="PTHR43065:SF50">
    <property type="entry name" value="HISTIDINE KINASE"/>
    <property type="match status" value="1"/>
</dbReference>
<dbReference type="EMBL" id="CP064781">
    <property type="protein sequence ID" value="QRJ65762.1"/>
    <property type="molecule type" value="Genomic_DNA"/>
</dbReference>
<feature type="coiled-coil region" evidence="4">
    <location>
        <begin position="47"/>
        <end position="96"/>
    </location>
</feature>
<dbReference type="InterPro" id="IPR036890">
    <property type="entry name" value="HATPase_C_sf"/>
</dbReference>
<accession>A0A974SSV9</accession>
<dbReference type="InterPro" id="IPR003594">
    <property type="entry name" value="HATPase_dom"/>
</dbReference>